<reference evidence="2" key="1">
    <citation type="submission" date="2020-04" db="EMBL/GenBank/DDBJ databases">
        <title>Draft genome resource of the tomato pathogen Pseudocercospora fuligena.</title>
        <authorList>
            <person name="Zaccaron A."/>
        </authorList>
    </citation>
    <scope>NUCLEOTIDE SEQUENCE</scope>
    <source>
        <strain evidence="2">PF001</strain>
    </source>
</reference>
<keyword evidence="1" id="KW-0812">Transmembrane</keyword>
<dbReference type="Proteomes" id="UP000660729">
    <property type="component" value="Unassembled WGS sequence"/>
</dbReference>
<evidence type="ECO:0000256" key="1">
    <source>
        <dbReference type="SAM" id="Phobius"/>
    </source>
</evidence>
<name>A0A8H6VID7_9PEZI</name>
<comment type="caution">
    <text evidence="2">The sequence shown here is derived from an EMBL/GenBank/DDBJ whole genome shotgun (WGS) entry which is preliminary data.</text>
</comment>
<dbReference type="OrthoDB" id="10348052at2759"/>
<keyword evidence="3" id="KW-1185">Reference proteome</keyword>
<organism evidence="2 3">
    <name type="scientific">Pseudocercospora fuligena</name>
    <dbReference type="NCBI Taxonomy" id="685502"/>
    <lineage>
        <taxon>Eukaryota</taxon>
        <taxon>Fungi</taxon>
        <taxon>Dikarya</taxon>
        <taxon>Ascomycota</taxon>
        <taxon>Pezizomycotina</taxon>
        <taxon>Dothideomycetes</taxon>
        <taxon>Dothideomycetidae</taxon>
        <taxon>Mycosphaerellales</taxon>
        <taxon>Mycosphaerellaceae</taxon>
        <taxon>Pseudocercospora</taxon>
    </lineage>
</organism>
<keyword evidence="1" id="KW-1133">Transmembrane helix</keyword>
<dbReference type="EMBL" id="JABCIY010000157">
    <property type="protein sequence ID" value="KAF7191592.1"/>
    <property type="molecule type" value="Genomic_DNA"/>
</dbReference>
<gene>
    <name evidence="2" type="ORF">HII31_07094</name>
</gene>
<evidence type="ECO:0000313" key="2">
    <source>
        <dbReference type="EMBL" id="KAF7191592.1"/>
    </source>
</evidence>
<evidence type="ECO:0000313" key="3">
    <source>
        <dbReference type="Proteomes" id="UP000660729"/>
    </source>
</evidence>
<accession>A0A8H6VID7</accession>
<feature type="transmembrane region" description="Helical" evidence="1">
    <location>
        <begin position="39"/>
        <end position="61"/>
    </location>
</feature>
<keyword evidence="1" id="KW-0472">Membrane</keyword>
<proteinExistence type="predicted"/>
<dbReference type="AlphaFoldDB" id="A0A8H6VID7"/>
<sequence length="130" mass="14186">MMFPICDESSKCSHGASQHILLRLGILRINNPSSTRLGITMQLSTIFSAILAAAVSVNAAYPPTRVQAERLGLLEERQNDCSTVCPDNNRYACSCEVGYLVCGSYGKVPCESAVAVSPRQMEAMEEYKLH</sequence>
<protein>
    <submittedName>
        <fullName evidence="2">Uncharacterized protein</fullName>
    </submittedName>
</protein>